<dbReference type="Gene3D" id="3.30.565.10">
    <property type="entry name" value="Histidine kinase-like ATPase, C-terminal domain"/>
    <property type="match status" value="1"/>
</dbReference>
<feature type="transmembrane region" description="Helical" evidence="1">
    <location>
        <begin position="93"/>
        <end position="114"/>
    </location>
</feature>
<evidence type="ECO:0000313" key="4">
    <source>
        <dbReference type="Proteomes" id="UP000199045"/>
    </source>
</evidence>
<dbReference type="PANTHER" id="PTHR34220">
    <property type="entry name" value="SENSOR HISTIDINE KINASE YPDA"/>
    <property type="match status" value="1"/>
</dbReference>
<dbReference type="InterPro" id="IPR010559">
    <property type="entry name" value="Sig_transdc_His_kin_internal"/>
</dbReference>
<proteinExistence type="predicted"/>
<evidence type="ECO:0000259" key="2">
    <source>
        <dbReference type="Pfam" id="PF06580"/>
    </source>
</evidence>
<evidence type="ECO:0000256" key="1">
    <source>
        <dbReference type="SAM" id="Phobius"/>
    </source>
</evidence>
<organism evidence="3 4">
    <name type="scientific">Chitinophaga filiformis</name>
    <name type="common">Myxococcus filiformis</name>
    <name type="synonym">Flexibacter filiformis</name>
    <dbReference type="NCBI Taxonomy" id="104663"/>
    <lineage>
        <taxon>Bacteria</taxon>
        <taxon>Pseudomonadati</taxon>
        <taxon>Bacteroidota</taxon>
        <taxon>Chitinophagia</taxon>
        <taxon>Chitinophagales</taxon>
        <taxon>Chitinophagaceae</taxon>
        <taxon>Chitinophaga</taxon>
    </lineage>
</organism>
<sequence>MPPAKTGLKWLFLLLLAMKVLRNKYALTEGGIHALIWAMLLFLPYMVSTAANEYKVGPIPGLFFTISGFIHMAIFYSNAFFFYPRLMNRKYWWLYLPVAMLLLFISFQLKYHILAFWFPDVLKDMTAYKFIFGPSVGIFFISVIYRRRVNKIRFEKEQEKKRTEQLSTELKFLRSQISPHFLFNVLTNLVSLARKKSERLESSLIMLSDLMRYMLYDTQGKKVAVIKEIEYLKSFIALQQLRFGSEVAVNAVMNTEEETECYTIEPMLLIPFVENAFKHGVNYLSHPQIDIELSVKDGQLIFDVKNRFDEENVTEKDENSGIGLSNVRTRLDMLYRDKYTLLIRNENGVFHITLTLVLT</sequence>
<feature type="transmembrane region" description="Helical" evidence="1">
    <location>
        <begin position="59"/>
        <end position="81"/>
    </location>
</feature>
<name>A0A1G7P8W6_CHIFI</name>
<feature type="transmembrane region" description="Helical" evidence="1">
    <location>
        <begin position="126"/>
        <end position="145"/>
    </location>
</feature>
<accession>A0A1G7P8W6</accession>
<keyword evidence="1" id="KW-0472">Membrane</keyword>
<evidence type="ECO:0000313" key="3">
    <source>
        <dbReference type="EMBL" id="SDF82664.1"/>
    </source>
</evidence>
<keyword evidence="1" id="KW-0812">Transmembrane</keyword>
<dbReference type="EMBL" id="FNBN01000002">
    <property type="protein sequence ID" value="SDF82664.1"/>
    <property type="molecule type" value="Genomic_DNA"/>
</dbReference>
<dbReference type="SUPFAM" id="SSF55874">
    <property type="entry name" value="ATPase domain of HSP90 chaperone/DNA topoisomerase II/histidine kinase"/>
    <property type="match status" value="1"/>
</dbReference>
<reference evidence="3 4" key="1">
    <citation type="submission" date="2016-10" db="EMBL/GenBank/DDBJ databases">
        <authorList>
            <person name="de Groot N.N."/>
        </authorList>
    </citation>
    <scope>NUCLEOTIDE SEQUENCE [LARGE SCALE GENOMIC DNA]</scope>
    <source>
        <strain evidence="3 4">DSM 527</strain>
    </source>
</reference>
<dbReference type="AlphaFoldDB" id="A0A1G7P8W6"/>
<keyword evidence="1" id="KW-1133">Transmembrane helix</keyword>
<gene>
    <name evidence="3" type="ORF">SAMN04488121_1021107</name>
</gene>
<dbReference type="GO" id="GO:0016020">
    <property type="term" value="C:membrane"/>
    <property type="evidence" value="ECO:0007669"/>
    <property type="project" value="InterPro"/>
</dbReference>
<dbReference type="GO" id="GO:0000155">
    <property type="term" value="F:phosphorelay sensor kinase activity"/>
    <property type="evidence" value="ECO:0007669"/>
    <property type="project" value="InterPro"/>
</dbReference>
<feature type="domain" description="Signal transduction histidine kinase internal region" evidence="2">
    <location>
        <begin position="168"/>
        <end position="246"/>
    </location>
</feature>
<dbReference type="STRING" id="104663.SAMN04488121_1021107"/>
<dbReference type="InterPro" id="IPR036890">
    <property type="entry name" value="HATPase_C_sf"/>
</dbReference>
<dbReference type="Proteomes" id="UP000199045">
    <property type="component" value="Unassembled WGS sequence"/>
</dbReference>
<dbReference type="InterPro" id="IPR050640">
    <property type="entry name" value="Bact_2-comp_sensor_kinase"/>
</dbReference>
<protein>
    <submittedName>
        <fullName evidence="3">GHKL domain-containing protein</fullName>
    </submittedName>
</protein>
<dbReference type="PANTHER" id="PTHR34220:SF7">
    <property type="entry name" value="SENSOR HISTIDINE KINASE YPDA"/>
    <property type="match status" value="1"/>
</dbReference>
<feature type="transmembrane region" description="Helical" evidence="1">
    <location>
        <begin position="25"/>
        <end position="47"/>
    </location>
</feature>
<dbReference type="Pfam" id="PF06580">
    <property type="entry name" value="His_kinase"/>
    <property type="match status" value="1"/>
</dbReference>